<protein>
    <submittedName>
        <fullName evidence="1">Uncharacterized protein</fullName>
    </submittedName>
</protein>
<evidence type="ECO:0000313" key="1">
    <source>
        <dbReference type="EMBL" id="KYO34167.1"/>
    </source>
</evidence>
<organism evidence="1 2">
    <name type="scientific">Alligator mississippiensis</name>
    <name type="common">American alligator</name>
    <dbReference type="NCBI Taxonomy" id="8496"/>
    <lineage>
        <taxon>Eukaryota</taxon>
        <taxon>Metazoa</taxon>
        <taxon>Chordata</taxon>
        <taxon>Craniata</taxon>
        <taxon>Vertebrata</taxon>
        <taxon>Euteleostomi</taxon>
        <taxon>Archelosauria</taxon>
        <taxon>Archosauria</taxon>
        <taxon>Crocodylia</taxon>
        <taxon>Alligatoridae</taxon>
        <taxon>Alligatorinae</taxon>
        <taxon>Alligator</taxon>
    </lineage>
</organism>
<dbReference type="AlphaFoldDB" id="A0A151NBL5"/>
<keyword evidence="2" id="KW-1185">Reference proteome</keyword>
<comment type="caution">
    <text evidence="1">The sequence shown here is derived from an EMBL/GenBank/DDBJ whole genome shotgun (WGS) entry which is preliminary data.</text>
</comment>
<dbReference type="Proteomes" id="UP000050525">
    <property type="component" value="Unassembled WGS sequence"/>
</dbReference>
<reference evidence="1 2" key="1">
    <citation type="journal article" date="2012" name="Genome Biol.">
        <title>Sequencing three crocodilian genomes to illuminate the evolution of archosaurs and amniotes.</title>
        <authorList>
            <person name="St John J.A."/>
            <person name="Braun E.L."/>
            <person name="Isberg S.R."/>
            <person name="Miles L.G."/>
            <person name="Chong A.Y."/>
            <person name="Gongora J."/>
            <person name="Dalzell P."/>
            <person name="Moran C."/>
            <person name="Bed'hom B."/>
            <person name="Abzhanov A."/>
            <person name="Burgess S.C."/>
            <person name="Cooksey A.M."/>
            <person name="Castoe T.A."/>
            <person name="Crawford N.G."/>
            <person name="Densmore L.D."/>
            <person name="Drew J.C."/>
            <person name="Edwards S.V."/>
            <person name="Faircloth B.C."/>
            <person name="Fujita M.K."/>
            <person name="Greenwold M.J."/>
            <person name="Hoffmann F.G."/>
            <person name="Howard J.M."/>
            <person name="Iguchi T."/>
            <person name="Janes D.E."/>
            <person name="Khan S.Y."/>
            <person name="Kohno S."/>
            <person name="de Koning A.J."/>
            <person name="Lance S.L."/>
            <person name="McCarthy F.M."/>
            <person name="McCormack J.E."/>
            <person name="Merchant M.E."/>
            <person name="Peterson D.G."/>
            <person name="Pollock D.D."/>
            <person name="Pourmand N."/>
            <person name="Raney B.J."/>
            <person name="Roessler K.A."/>
            <person name="Sanford J.R."/>
            <person name="Sawyer R.H."/>
            <person name="Schmidt C.J."/>
            <person name="Triplett E.W."/>
            <person name="Tuberville T.D."/>
            <person name="Venegas-Anaya M."/>
            <person name="Howard J.T."/>
            <person name="Jarvis E.D."/>
            <person name="Guillette L.J.Jr."/>
            <person name="Glenn T.C."/>
            <person name="Green R.E."/>
            <person name="Ray D.A."/>
        </authorList>
    </citation>
    <scope>NUCLEOTIDE SEQUENCE [LARGE SCALE GENOMIC DNA]</scope>
    <source>
        <strain evidence="1">KSC_2009_1</strain>
    </source>
</reference>
<dbReference type="EMBL" id="AKHW03003565">
    <property type="protein sequence ID" value="KYO34167.1"/>
    <property type="molecule type" value="Genomic_DNA"/>
</dbReference>
<gene>
    <name evidence="1" type="ORF">Y1Q_0002467</name>
</gene>
<sequence>MRVLLPCGSQRSIIESLLLTIAKNKLNSGQVPRLTARESGDLCTSTNQLRLPARRAMQTEVETDTPTPVSNIPARGRYLDIAAGLLGFKRAQLQPHIQAAQKYPIPC</sequence>
<accession>A0A151NBL5</accession>
<evidence type="ECO:0000313" key="2">
    <source>
        <dbReference type="Proteomes" id="UP000050525"/>
    </source>
</evidence>
<name>A0A151NBL5_ALLMI</name>
<proteinExistence type="predicted"/>